<proteinExistence type="predicted"/>
<evidence type="ECO:0000256" key="1">
    <source>
        <dbReference type="ARBA" id="ARBA00004123"/>
    </source>
</evidence>
<evidence type="ECO:0000256" key="6">
    <source>
        <dbReference type="ARBA" id="ARBA00023242"/>
    </source>
</evidence>
<evidence type="ECO:0000256" key="3">
    <source>
        <dbReference type="ARBA" id="ARBA00023015"/>
    </source>
</evidence>
<evidence type="ECO:0000256" key="7">
    <source>
        <dbReference type="SAM" id="MobiDB-lite"/>
    </source>
</evidence>
<dbReference type="InterPro" id="IPR007219">
    <property type="entry name" value="XnlR_reg_dom"/>
</dbReference>
<keyword evidence="5" id="KW-0804">Transcription</keyword>
<dbReference type="GO" id="GO:0005634">
    <property type="term" value="C:nucleus"/>
    <property type="evidence" value="ECO:0007669"/>
    <property type="project" value="UniProtKB-SubCell"/>
</dbReference>
<evidence type="ECO:0000256" key="5">
    <source>
        <dbReference type="ARBA" id="ARBA00023163"/>
    </source>
</evidence>
<dbReference type="PROSITE" id="PS00463">
    <property type="entry name" value="ZN2_CY6_FUNGAL_1"/>
    <property type="match status" value="1"/>
</dbReference>
<feature type="region of interest" description="Disordered" evidence="7">
    <location>
        <begin position="257"/>
        <end position="283"/>
    </location>
</feature>
<dbReference type="Gene3D" id="4.10.240.10">
    <property type="entry name" value="Zn(2)-C6 fungal-type DNA-binding domain"/>
    <property type="match status" value="1"/>
</dbReference>
<dbReference type="CDD" id="cd00067">
    <property type="entry name" value="GAL4"/>
    <property type="match status" value="1"/>
</dbReference>
<dbReference type="GO" id="GO:0006351">
    <property type="term" value="P:DNA-templated transcription"/>
    <property type="evidence" value="ECO:0007669"/>
    <property type="project" value="InterPro"/>
</dbReference>
<evidence type="ECO:0000313" key="9">
    <source>
        <dbReference type="EMBL" id="RPA80188.1"/>
    </source>
</evidence>
<dbReference type="OrthoDB" id="39175at2759"/>
<feature type="compositionally biased region" description="Low complexity" evidence="7">
    <location>
        <begin position="876"/>
        <end position="904"/>
    </location>
</feature>
<dbReference type="Pfam" id="PF04082">
    <property type="entry name" value="Fungal_trans"/>
    <property type="match status" value="1"/>
</dbReference>
<feature type="region of interest" description="Disordered" evidence="7">
    <location>
        <begin position="792"/>
        <end position="827"/>
    </location>
</feature>
<feature type="domain" description="Zn(2)-C6 fungal-type" evidence="8">
    <location>
        <begin position="143"/>
        <end position="173"/>
    </location>
</feature>
<feature type="compositionally biased region" description="Basic and acidic residues" evidence="7">
    <location>
        <begin position="814"/>
        <end position="825"/>
    </location>
</feature>
<dbReference type="SMART" id="SM00066">
    <property type="entry name" value="GAL4"/>
    <property type="match status" value="1"/>
</dbReference>
<dbReference type="PANTHER" id="PTHR47338:SF27">
    <property type="entry name" value="ZN(II)2CYS6 TRANSCRIPTION FACTOR (EUROFUNG)"/>
    <property type="match status" value="1"/>
</dbReference>
<comment type="subcellular location">
    <subcellularLocation>
        <location evidence="1">Nucleus</location>
    </subcellularLocation>
</comment>
<dbReference type="GO" id="GO:0003677">
    <property type="term" value="F:DNA binding"/>
    <property type="evidence" value="ECO:0007669"/>
    <property type="project" value="InterPro"/>
</dbReference>
<keyword evidence="6" id="KW-0539">Nucleus</keyword>
<evidence type="ECO:0000256" key="4">
    <source>
        <dbReference type="ARBA" id="ARBA00023026"/>
    </source>
</evidence>
<dbReference type="CDD" id="cd12148">
    <property type="entry name" value="fungal_TF_MHR"/>
    <property type="match status" value="1"/>
</dbReference>
<feature type="region of interest" description="Disordered" evidence="7">
    <location>
        <begin position="210"/>
        <end position="239"/>
    </location>
</feature>
<feature type="region of interest" description="Disordered" evidence="7">
    <location>
        <begin position="844"/>
        <end position="904"/>
    </location>
</feature>
<dbReference type="SUPFAM" id="SSF57701">
    <property type="entry name" value="Zn2/Cys6 DNA-binding domain"/>
    <property type="match status" value="1"/>
</dbReference>
<gene>
    <name evidence="9" type="ORF">BJ508DRAFT_240130</name>
</gene>
<reference evidence="9 10" key="1">
    <citation type="journal article" date="2018" name="Nat. Ecol. Evol.">
        <title>Pezizomycetes genomes reveal the molecular basis of ectomycorrhizal truffle lifestyle.</title>
        <authorList>
            <person name="Murat C."/>
            <person name="Payen T."/>
            <person name="Noel B."/>
            <person name="Kuo A."/>
            <person name="Morin E."/>
            <person name="Chen J."/>
            <person name="Kohler A."/>
            <person name="Krizsan K."/>
            <person name="Balestrini R."/>
            <person name="Da Silva C."/>
            <person name="Montanini B."/>
            <person name="Hainaut M."/>
            <person name="Levati E."/>
            <person name="Barry K.W."/>
            <person name="Belfiori B."/>
            <person name="Cichocki N."/>
            <person name="Clum A."/>
            <person name="Dockter R.B."/>
            <person name="Fauchery L."/>
            <person name="Guy J."/>
            <person name="Iotti M."/>
            <person name="Le Tacon F."/>
            <person name="Lindquist E.A."/>
            <person name="Lipzen A."/>
            <person name="Malagnac F."/>
            <person name="Mello A."/>
            <person name="Molinier V."/>
            <person name="Miyauchi S."/>
            <person name="Poulain J."/>
            <person name="Riccioni C."/>
            <person name="Rubini A."/>
            <person name="Sitrit Y."/>
            <person name="Splivallo R."/>
            <person name="Traeger S."/>
            <person name="Wang M."/>
            <person name="Zifcakova L."/>
            <person name="Wipf D."/>
            <person name="Zambonelli A."/>
            <person name="Paolocci F."/>
            <person name="Nowrousian M."/>
            <person name="Ottonello S."/>
            <person name="Baldrian P."/>
            <person name="Spatafora J.W."/>
            <person name="Henrissat B."/>
            <person name="Nagy L.G."/>
            <person name="Aury J.M."/>
            <person name="Wincker P."/>
            <person name="Grigoriev I.V."/>
            <person name="Bonfante P."/>
            <person name="Martin F.M."/>
        </authorList>
    </citation>
    <scope>NUCLEOTIDE SEQUENCE [LARGE SCALE GENOMIC DNA]</scope>
    <source>
        <strain evidence="9 10">RN42</strain>
    </source>
</reference>
<keyword evidence="3" id="KW-0805">Transcription regulation</keyword>
<dbReference type="GO" id="GO:0000981">
    <property type="term" value="F:DNA-binding transcription factor activity, RNA polymerase II-specific"/>
    <property type="evidence" value="ECO:0007669"/>
    <property type="project" value="InterPro"/>
</dbReference>
<protein>
    <recommendedName>
        <fullName evidence="8">Zn(2)-C6 fungal-type domain-containing protein</fullName>
    </recommendedName>
</protein>
<dbReference type="PANTHER" id="PTHR47338">
    <property type="entry name" value="ZN(II)2CYS6 TRANSCRIPTION FACTOR (EUROFUNG)-RELATED"/>
    <property type="match status" value="1"/>
</dbReference>
<dbReference type="InterPro" id="IPR036864">
    <property type="entry name" value="Zn2-C6_fun-type_DNA-bd_sf"/>
</dbReference>
<evidence type="ECO:0000259" key="8">
    <source>
        <dbReference type="PROSITE" id="PS50048"/>
    </source>
</evidence>
<organism evidence="9 10">
    <name type="scientific">Ascobolus immersus RN42</name>
    <dbReference type="NCBI Taxonomy" id="1160509"/>
    <lineage>
        <taxon>Eukaryota</taxon>
        <taxon>Fungi</taxon>
        <taxon>Dikarya</taxon>
        <taxon>Ascomycota</taxon>
        <taxon>Pezizomycotina</taxon>
        <taxon>Pezizomycetes</taxon>
        <taxon>Pezizales</taxon>
        <taxon>Ascobolaceae</taxon>
        <taxon>Ascobolus</taxon>
    </lineage>
</organism>
<keyword evidence="10" id="KW-1185">Reference proteome</keyword>
<evidence type="ECO:0000256" key="2">
    <source>
        <dbReference type="ARBA" id="ARBA00022723"/>
    </source>
</evidence>
<dbReference type="SMART" id="SM00906">
    <property type="entry name" value="Fungal_trans"/>
    <property type="match status" value="1"/>
</dbReference>
<dbReference type="Proteomes" id="UP000275078">
    <property type="component" value="Unassembled WGS sequence"/>
</dbReference>
<keyword evidence="2" id="KW-0479">Metal-binding</keyword>
<accession>A0A3N4I679</accession>
<dbReference type="PROSITE" id="PS50048">
    <property type="entry name" value="ZN2_CY6_FUNGAL_2"/>
    <property type="match status" value="1"/>
</dbReference>
<dbReference type="STRING" id="1160509.A0A3N4I679"/>
<evidence type="ECO:0000313" key="10">
    <source>
        <dbReference type="Proteomes" id="UP000275078"/>
    </source>
</evidence>
<dbReference type="InterPro" id="IPR001138">
    <property type="entry name" value="Zn2Cys6_DnaBD"/>
</dbReference>
<feature type="compositionally biased region" description="Polar residues" evidence="7">
    <location>
        <begin position="227"/>
        <end position="239"/>
    </location>
</feature>
<feature type="compositionally biased region" description="Polar residues" evidence="7">
    <location>
        <begin position="844"/>
        <end position="875"/>
    </location>
</feature>
<name>A0A3N4I679_ASCIM</name>
<dbReference type="AlphaFoldDB" id="A0A3N4I679"/>
<dbReference type="Pfam" id="PF00172">
    <property type="entry name" value="Zn_clus"/>
    <property type="match status" value="1"/>
</dbReference>
<dbReference type="GO" id="GO:0008270">
    <property type="term" value="F:zinc ion binding"/>
    <property type="evidence" value="ECO:0007669"/>
    <property type="project" value="InterPro"/>
</dbReference>
<keyword evidence="4" id="KW-0843">Virulence</keyword>
<dbReference type="PRINTS" id="PR00755">
    <property type="entry name" value="AFLATOXINBRP"/>
</dbReference>
<sequence length="1000" mass="110644">MVERSSDAANNIITTSQSGSIGIASIPTAYNPITDQSGPRMQNGNPMPLTGNDPGYVGSPADTPAFNYPSLNSFPNSMNPGGQNYSESSNMSNSEDVTMDHSGHLSGRIWSDTKTKVKQFSHFGPSVADQPKAGKERKRLPLACISCRRKKIKCSGEKPSCAHCLRSRTPCVYKQAARKAVSSRVDYMTMIDRRLKRMEDQLIKHIPREEVGGMLATTGRSVAKPTPTHQTTQRGGNKRSSYVAFGDAELDAWASQPSRNELPAETKPPAENPGKPSAASAENEGWSILPSKEVQEHLTEVYFDYVYGQAYFLLHKPSFLRRLRANLVPPVLILAVCAVSARFSKHPLVRHNPSYLAGEVWAQEAERIVLKHYDDPTLTSLTACLLLGLHHLGTCQGGRSWALGGMATRMAFALQLHKEQDDNPLGTKSDDPKIPYVSFTDRELRRRVMWACFVMDRFNSSGTARPPVIQAFDIEVQLPNSDKNLELDIPAITENLDGTTKGAKTNPELAITAKENMNVAAYMVKVVAQFGKVIKYLNLGGKDKDEKRPWEPDSQFAELVRNTQKLAEELPANLRYNEENLLAHTAEKMGCQFLFMHIGYQQILLFLHRFSFPQNPSIFPEDSPPPPEFLSSSAQIAIDAAEYISQLLAKAQEKNYTLVAPFMGYCAFTSATVHVVRAFAPDKATRDLAKRYLGINLRYLGTMSRYWGFLGFLTDGLRKQYTECSNAYQSGQTPAGAPKRIAQYGDWFQKYPKGVKSPEEEAEEARLRSEMEDATLGLRSNLTTADGFFSKHSPVMGANGRTIINKNGHNPGKKQKESPEQRKESLSLITTNGQRSLIPLPQPFSAQLLNDPSMSAPSPSSLNQPEYGLSQPQSIPTMPMQATSQPQQQQGQPQFSQPIPQQDPAFLPSQAFLYNNYSRPFAVSTQPQNIMSPAGAVASPTNVPWGFEMQSMNMDNGMFESDGLANGTQWFAPFNIDLSGRYDMESPVDGLMGRTNTFAS</sequence>
<dbReference type="EMBL" id="ML119691">
    <property type="protein sequence ID" value="RPA80188.1"/>
    <property type="molecule type" value="Genomic_DNA"/>
</dbReference>
<dbReference type="InterPro" id="IPR050815">
    <property type="entry name" value="TF_fung"/>
</dbReference>